<name>A0AAD1U2K0_EUPCR</name>
<sequence>MQDEVSEDNFEVQENIKLKNDIQKLVIERTKLEKTHNNKIEELKNLNTEIIKERDQLANELKTIKASGGNNNNSQVKSNELETGQSKIEQLEKENSELKSEITTHQAEKQEQLTQINNLKSNYDKLAKNIGADIGSIKVIQEKNYREASKNFKELKETVKYNQGYHNQGFHNQGFYNHGKYNKGKKGYYEEKKYQGYDNYSQKQIPQKQTRMEFNLGKEYDRKRMKTMSKEVGENLKEILLYNIPSVESDVFHSLVTSSVPRGLETIVLEFSSKSNYISGYLDTINNLEGIITKKISFDWVHIYDTEQSALESKFSRIEVKFDNVEIETREYYDDYD</sequence>
<feature type="region of interest" description="Disordered" evidence="1">
    <location>
        <begin position="64"/>
        <end position="84"/>
    </location>
</feature>
<organism evidence="2 3">
    <name type="scientific">Euplotes crassus</name>
    <dbReference type="NCBI Taxonomy" id="5936"/>
    <lineage>
        <taxon>Eukaryota</taxon>
        <taxon>Sar</taxon>
        <taxon>Alveolata</taxon>
        <taxon>Ciliophora</taxon>
        <taxon>Intramacronucleata</taxon>
        <taxon>Spirotrichea</taxon>
        <taxon>Hypotrichia</taxon>
        <taxon>Euplotida</taxon>
        <taxon>Euplotidae</taxon>
        <taxon>Moneuplotes</taxon>
    </lineage>
</organism>
<evidence type="ECO:0000313" key="2">
    <source>
        <dbReference type="EMBL" id="CAI2358959.1"/>
    </source>
</evidence>
<proteinExistence type="predicted"/>
<evidence type="ECO:0000256" key="1">
    <source>
        <dbReference type="SAM" id="MobiDB-lite"/>
    </source>
</evidence>
<keyword evidence="3" id="KW-1185">Reference proteome</keyword>
<evidence type="ECO:0000313" key="3">
    <source>
        <dbReference type="Proteomes" id="UP001295684"/>
    </source>
</evidence>
<comment type="caution">
    <text evidence="2">The sequence shown here is derived from an EMBL/GenBank/DDBJ whole genome shotgun (WGS) entry which is preliminary data.</text>
</comment>
<reference evidence="2" key="1">
    <citation type="submission" date="2023-07" db="EMBL/GenBank/DDBJ databases">
        <authorList>
            <consortium name="AG Swart"/>
            <person name="Singh M."/>
            <person name="Singh A."/>
            <person name="Seah K."/>
            <person name="Emmerich C."/>
        </authorList>
    </citation>
    <scope>NUCLEOTIDE SEQUENCE</scope>
    <source>
        <strain evidence="2">DP1</strain>
    </source>
</reference>
<dbReference type="Proteomes" id="UP001295684">
    <property type="component" value="Unassembled WGS sequence"/>
</dbReference>
<dbReference type="EMBL" id="CAMPGE010000226">
    <property type="protein sequence ID" value="CAI2358959.1"/>
    <property type="molecule type" value="Genomic_DNA"/>
</dbReference>
<dbReference type="AlphaFoldDB" id="A0AAD1U2K0"/>
<accession>A0AAD1U2K0</accession>
<protein>
    <submittedName>
        <fullName evidence="2">Uncharacterized protein</fullName>
    </submittedName>
</protein>
<feature type="compositionally biased region" description="Polar residues" evidence="1">
    <location>
        <begin position="68"/>
        <end position="84"/>
    </location>
</feature>
<gene>
    <name evidence="2" type="ORF">ECRASSUSDP1_LOCUS243</name>
</gene>